<dbReference type="EMBL" id="JAINUF010000002">
    <property type="protein sequence ID" value="KAJ8376904.1"/>
    <property type="molecule type" value="Genomic_DNA"/>
</dbReference>
<organism evidence="2 3">
    <name type="scientific">Synaphobranchus kaupii</name>
    <name type="common">Kaup's arrowtooth eel</name>
    <dbReference type="NCBI Taxonomy" id="118154"/>
    <lineage>
        <taxon>Eukaryota</taxon>
        <taxon>Metazoa</taxon>
        <taxon>Chordata</taxon>
        <taxon>Craniata</taxon>
        <taxon>Vertebrata</taxon>
        <taxon>Euteleostomi</taxon>
        <taxon>Actinopterygii</taxon>
        <taxon>Neopterygii</taxon>
        <taxon>Teleostei</taxon>
        <taxon>Anguilliformes</taxon>
        <taxon>Synaphobranchidae</taxon>
        <taxon>Synaphobranchus</taxon>
    </lineage>
</organism>
<sequence length="88" mass="9871">MWSDFVTWLLHGDQTARGTFACDALNIFLKAQKDSEKAGSCKAKLCAEAYHYESYRYYRVREEGAEAVRAPATPTSPTPETAMAGIRY</sequence>
<proteinExistence type="predicted"/>
<feature type="region of interest" description="Disordered" evidence="1">
    <location>
        <begin position="68"/>
        <end position="88"/>
    </location>
</feature>
<accession>A0A9Q1J9W4</accession>
<reference evidence="2" key="1">
    <citation type="journal article" date="2023" name="Science">
        <title>Genome structures resolve the early diversification of teleost fishes.</title>
        <authorList>
            <person name="Parey E."/>
            <person name="Louis A."/>
            <person name="Montfort J."/>
            <person name="Bouchez O."/>
            <person name="Roques C."/>
            <person name="Iampietro C."/>
            <person name="Lluch J."/>
            <person name="Castinel A."/>
            <person name="Donnadieu C."/>
            <person name="Desvignes T."/>
            <person name="Floi Bucao C."/>
            <person name="Jouanno E."/>
            <person name="Wen M."/>
            <person name="Mejri S."/>
            <person name="Dirks R."/>
            <person name="Jansen H."/>
            <person name="Henkel C."/>
            <person name="Chen W.J."/>
            <person name="Zahm M."/>
            <person name="Cabau C."/>
            <person name="Klopp C."/>
            <person name="Thompson A.W."/>
            <person name="Robinson-Rechavi M."/>
            <person name="Braasch I."/>
            <person name="Lecointre G."/>
            <person name="Bobe J."/>
            <person name="Postlethwait J.H."/>
            <person name="Berthelot C."/>
            <person name="Roest Crollius H."/>
            <person name="Guiguen Y."/>
        </authorList>
    </citation>
    <scope>NUCLEOTIDE SEQUENCE</scope>
    <source>
        <strain evidence="2">WJC10195</strain>
    </source>
</reference>
<evidence type="ECO:0000313" key="2">
    <source>
        <dbReference type="EMBL" id="KAJ8376904.1"/>
    </source>
</evidence>
<gene>
    <name evidence="2" type="ORF">SKAU_G00074840</name>
</gene>
<protein>
    <submittedName>
        <fullName evidence="2">Uncharacterized protein</fullName>
    </submittedName>
</protein>
<comment type="caution">
    <text evidence="2">The sequence shown here is derived from an EMBL/GenBank/DDBJ whole genome shotgun (WGS) entry which is preliminary data.</text>
</comment>
<dbReference type="Proteomes" id="UP001152622">
    <property type="component" value="Chromosome 2"/>
</dbReference>
<keyword evidence="3" id="KW-1185">Reference proteome</keyword>
<name>A0A9Q1J9W4_SYNKA</name>
<dbReference type="AlphaFoldDB" id="A0A9Q1J9W4"/>
<evidence type="ECO:0000256" key="1">
    <source>
        <dbReference type="SAM" id="MobiDB-lite"/>
    </source>
</evidence>
<feature type="compositionally biased region" description="Low complexity" evidence="1">
    <location>
        <begin position="70"/>
        <end position="88"/>
    </location>
</feature>
<evidence type="ECO:0000313" key="3">
    <source>
        <dbReference type="Proteomes" id="UP001152622"/>
    </source>
</evidence>